<dbReference type="InterPro" id="IPR029044">
    <property type="entry name" value="Nucleotide-diphossugar_trans"/>
</dbReference>
<dbReference type="Pfam" id="PF00535">
    <property type="entry name" value="Glycos_transf_2"/>
    <property type="match status" value="2"/>
</dbReference>
<keyword evidence="1" id="KW-0472">Membrane</keyword>
<dbReference type="Proteomes" id="UP000302218">
    <property type="component" value="Chromosome"/>
</dbReference>
<keyword evidence="3" id="KW-0808">Transferase</keyword>
<keyword evidence="1" id="KW-1133">Transmembrane helix</keyword>
<dbReference type="PANTHER" id="PTHR48090">
    <property type="entry name" value="UNDECAPRENYL-PHOSPHATE 4-DEOXY-4-FORMAMIDO-L-ARABINOSE TRANSFERASE-RELATED"/>
    <property type="match status" value="1"/>
</dbReference>
<dbReference type="CDD" id="cd04179">
    <property type="entry name" value="DPM_DPG-synthase_like"/>
    <property type="match status" value="1"/>
</dbReference>
<accession>A0A4P8WFW8</accession>
<dbReference type="AlphaFoldDB" id="A0A4P8WFW8"/>
<evidence type="ECO:0000256" key="1">
    <source>
        <dbReference type="SAM" id="Phobius"/>
    </source>
</evidence>
<dbReference type="PANTHER" id="PTHR48090:SF6">
    <property type="entry name" value="SLR5056 PROTEIN"/>
    <property type="match status" value="1"/>
</dbReference>
<evidence type="ECO:0000313" key="3">
    <source>
        <dbReference type="EMBL" id="QCS41955.1"/>
    </source>
</evidence>
<protein>
    <submittedName>
        <fullName evidence="3">Glycosyltransferase</fullName>
    </submittedName>
</protein>
<dbReference type="EMBL" id="CP040330">
    <property type="protein sequence ID" value="QCS41955.1"/>
    <property type="molecule type" value="Genomic_DNA"/>
</dbReference>
<feature type="transmembrane region" description="Helical" evidence="1">
    <location>
        <begin position="298"/>
        <end position="320"/>
    </location>
</feature>
<organism evidence="3 4">
    <name type="scientific">Natrinema versiforme</name>
    <dbReference type="NCBI Taxonomy" id="88724"/>
    <lineage>
        <taxon>Archaea</taxon>
        <taxon>Methanobacteriati</taxon>
        <taxon>Methanobacteriota</taxon>
        <taxon>Stenosarchaea group</taxon>
        <taxon>Halobacteria</taxon>
        <taxon>Halobacteriales</taxon>
        <taxon>Natrialbaceae</taxon>
        <taxon>Natrinema</taxon>
    </lineage>
</organism>
<dbReference type="KEGG" id="nvr:FEJ81_06140"/>
<dbReference type="InterPro" id="IPR050256">
    <property type="entry name" value="Glycosyltransferase_2"/>
</dbReference>
<dbReference type="GO" id="GO:0016740">
    <property type="term" value="F:transferase activity"/>
    <property type="evidence" value="ECO:0007669"/>
    <property type="project" value="UniProtKB-KW"/>
</dbReference>
<dbReference type="InterPro" id="IPR001173">
    <property type="entry name" value="Glyco_trans_2-like"/>
</dbReference>
<reference evidence="4" key="1">
    <citation type="submission" date="2019-05" db="EMBL/GenBank/DDBJ databases">
        <title>Genome sequence and methylation pattern of the halophilic Archaeon Natrinema versiforme BOL5-4.</title>
        <authorList>
            <person name="DasSarma P."/>
            <person name="Anton B.P."/>
            <person name="DasSarma S.L."/>
            <person name="Martinez F.L."/>
            <person name="Guzman D."/>
            <person name="Roberts R.J."/>
            <person name="DasSarma S."/>
        </authorList>
    </citation>
    <scope>NUCLEOTIDE SEQUENCE [LARGE SCALE GENOMIC DNA]</scope>
    <source>
        <strain evidence="4">BOL5-4</strain>
    </source>
</reference>
<evidence type="ECO:0000259" key="2">
    <source>
        <dbReference type="Pfam" id="PF00535"/>
    </source>
</evidence>
<feature type="transmembrane region" description="Helical" evidence="1">
    <location>
        <begin position="346"/>
        <end position="366"/>
    </location>
</feature>
<dbReference type="GeneID" id="40264834"/>
<keyword evidence="1" id="KW-0812">Transmembrane</keyword>
<gene>
    <name evidence="3" type="ORF">FEJ81_06140</name>
</gene>
<dbReference type="RefSeq" id="WP_138244452.1">
    <property type="nucleotide sequence ID" value="NZ_CP040330.1"/>
</dbReference>
<dbReference type="OrthoDB" id="11098at2157"/>
<feature type="domain" description="Glycosyltransferase 2-like" evidence="2">
    <location>
        <begin position="104"/>
        <end position="221"/>
    </location>
</feature>
<proteinExistence type="predicted"/>
<feature type="domain" description="Glycosyltransferase 2-like" evidence="2">
    <location>
        <begin position="9"/>
        <end position="51"/>
    </location>
</feature>
<evidence type="ECO:0000313" key="4">
    <source>
        <dbReference type="Proteomes" id="UP000302218"/>
    </source>
</evidence>
<sequence length="380" mass="41613">MYREHTIGVVVPAYNEEGFVGDVIREMPAFVDRIYVVDDRSTDRTWDEITASARADATDWNRSDGTYGDGLATADGGAVGGSAETAPVDITSDTLERRASVRDPIGRVVPIRHRENRGAGGAILTGYLAALDGGSEITVTVDGDGQMDLSQMPKLLDPVVEGADYAKGNRLLSAEYRAEMPPFRFVGNSVLSLLTKIASGYWKVSDPQNGYTAISRHALETIAVEELYEYYGYCNDLLVTLNANRMRVADVAIPSVYGEEESGITYRTYIPKVSGMLLRNFLWRLKSRYLVVDFHPLVLFYLFGVASAFVGVLSGLWSLFTAARTREEDPDSSGDRSGSASRTRDALTSAALALFGGVSVAFAMLLDMRENEALEDRIYE</sequence>
<dbReference type="Gene3D" id="3.90.550.10">
    <property type="entry name" value="Spore Coat Polysaccharide Biosynthesis Protein SpsA, Chain A"/>
    <property type="match status" value="1"/>
</dbReference>
<name>A0A4P8WFW8_9EURY</name>
<dbReference type="SUPFAM" id="SSF53448">
    <property type="entry name" value="Nucleotide-diphospho-sugar transferases"/>
    <property type="match status" value="1"/>
</dbReference>